<protein>
    <recommendedName>
        <fullName evidence="4">DUF2986 domain-containing protein</fullName>
    </recommendedName>
</protein>
<dbReference type="EMBL" id="CP002467">
    <property type="protein sequence ID" value="ADV84040.1"/>
    <property type="molecule type" value="Genomic_DNA"/>
</dbReference>
<evidence type="ECO:0008006" key="4">
    <source>
        <dbReference type="Google" id="ProtNLM"/>
    </source>
</evidence>
<sequence length="60" mass="6673">MSKPKKKVFSVTKAVKQNARDRVGTPPPEQVLPDDKQKAAARTTKHKTTLADLLTKSDRD</sequence>
<keyword evidence="3" id="KW-1185">Reference proteome</keyword>
<dbReference type="Proteomes" id="UP000006844">
    <property type="component" value="Chromosome"/>
</dbReference>
<dbReference type="KEGG" id="tsa:AciPR4_3285"/>
<dbReference type="eggNOG" id="ENOG5033A3K">
    <property type="taxonomic scope" value="Bacteria"/>
</dbReference>
<accession>E8V858</accession>
<evidence type="ECO:0000313" key="2">
    <source>
        <dbReference type="EMBL" id="ADV84040.1"/>
    </source>
</evidence>
<organism evidence="2 3">
    <name type="scientific">Terriglobus saanensis (strain ATCC BAA-1853 / DSM 23119 / SP1PR4)</name>
    <dbReference type="NCBI Taxonomy" id="401053"/>
    <lineage>
        <taxon>Bacteria</taxon>
        <taxon>Pseudomonadati</taxon>
        <taxon>Acidobacteriota</taxon>
        <taxon>Terriglobia</taxon>
        <taxon>Terriglobales</taxon>
        <taxon>Acidobacteriaceae</taxon>
        <taxon>Terriglobus</taxon>
    </lineage>
</organism>
<proteinExistence type="predicted"/>
<dbReference type="STRING" id="401053.AciPR4_3285"/>
<dbReference type="HOGENOM" id="CLU_202662_0_0_0"/>
<evidence type="ECO:0000256" key="1">
    <source>
        <dbReference type="SAM" id="MobiDB-lite"/>
    </source>
</evidence>
<gene>
    <name evidence="2" type="ordered locus">AciPR4_3285</name>
</gene>
<dbReference type="OrthoDB" id="123041at2"/>
<dbReference type="RefSeq" id="WP_013569771.1">
    <property type="nucleotide sequence ID" value="NC_014963.1"/>
</dbReference>
<evidence type="ECO:0000313" key="3">
    <source>
        <dbReference type="Proteomes" id="UP000006844"/>
    </source>
</evidence>
<reference evidence="2 3" key="1">
    <citation type="journal article" date="2012" name="Stand. Genomic Sci.">
        <title>Complete genome sequence of Terriglobus saanensis type strain SP1PR4(T), an Acidobacteria from tundra soil.</title>
        <authorList>
            <person name="Rawat S.R."/>
            <person name="Mannisto M.K."/>
            <person name="Starovoytov V."/>
            <person name="Goodwin L."/>
            <person name="Nolan M."/>
            <person name="Hauser L."/>
            <person name="Land M."/>
            <person name="Davenport K.W."/>
            <person name="Woyke T."/>
            <person name="Haggblom M.M."/>
        </authorList>
    </citation>
    <scope>NUCLEOTIDE SEQUENCE</scope>
    <source>
        <strain evidence="3">ATCC BAA-1853 / DSM 23119 / SP1PR4</strain>
    </source>
</reference>
<name>E8V858_TERSS</name>
<dbReference type="AlphaFoldDB" id="E8V858"/>
<feature type="region of interest" description="Disordered" evidence="1">
    <location>
        <begin position="1"/>
        <end position="60"/>
    </location>
</feature>